<feature type="compositionally biased region" description="Low complexity" evidence="1">
    <location>
        <begin position="261"/>
        <end position="279"/>
    </location>
</feature>
<organism evidence="3 4">
    <name type="scientific">Eptatretus burgeri</name>
    <name type="common">Inshore hagfish</name>
    <dbReference type="NCBI Taxonomy" id="7764"/>
    <lineage>
        <taxon>Eukaryota</taxon>
        <taxon>Metazoa</taxon>
        <taxon>Chordata</taxon>
        <taxon>Craniata</taxon>
        <taxon>Vertebrata</taxon>
        <taxon>Cyclostomata</taxon>
        <taxon>Myxini</taxon>
        <taxon>Myxiniformes</taxon>
        <taxon>Myxinidae</taxon>
        <taxon>Eptatretinae</taxon>
        <taxon>Eptatretus</taxon>
    </lineage>
</organism>
<sequence length="432" mass="48305">MVCSLYFDLLCMLSGTYGLAVTFCSQGEEESQLKSISSRCGLQLWPLPDPLSAEVMADVLSTQEVDDVLPCSGAAWAIEKAQPSRQSPSAAHRINDATGKKATIGQSTLQTVPRACLPSNTDRCTSLNIQALPLNGKNKSRKVIKASPEKQEELADKEASVWQTEHQKRGLDVKQAEVVEPKQLPNNRYAFVKGGLGKNNENILKRESDKIHLQIPLFSSFKNNLELRSIPFEEFENNYKNFLQDETQALAYSLEDFKQTSQMSESSIDTESSEESSSVMEEELLSADAAGRSESEMLSNISPADVVEVDKTGSDSVCNAHDSHSGDRLESESPESTTVTSDSHWKMRIHSKSFQGKKMASKLHQNLRYVRGRDSFPIWHPSGAHAHWRETAQCDTANDRMCHSRTYFHENWYSAWARASLASSVYLWELQK</sequence>
<feature type="chain" id="PRO_5034269763" evidence="2">
    <location>
        <begin position="19"/>
        <end position="432"/>
    </location>
</feature>
<evidence type="ECO:0000256" key="1">
    <source>
        <dbReference type="SAM" id="MobiDB-lite"/>
    </source>
</evidence>
<dbReference type="Ensembl" id="ENSEBUT00000006445.1">
    <property type="protein sequence ID" value="ENSEBUP00000005998.1"/>
    <property type="gene ID" value="ENSEBUG00000004009.1"/>
</dbReference>
<accession>A0A8C4NHF7</accession>
<evidence type="ECO:0000256" key="2">
    <source>
        <dbReference type="SAM" id="SignalP"/>
    </source>
</evidence>
<evidence type="ECO:0000313" key="3">
    <source>
        <dbReference type="Ensembl" id="ENSEBUP00000005998.1"/>
    </source>
</evidence>
<feature type="signal peptide" evidence="2">
    <location>
        <begin position="1"/>
        <end position="18"/>
    </location>
</feature>
<protein>
    <submittedName>
        <fullName evidence="3">Uncharacterized protein</fullName>
    </submittedName>
</protein>
<reference evidence="3" key="1">
    <citation type="submission" date="2025-08" db="UniProtKB">
        <authorList>
            <consortium name="Ensembl"/>
        </authorList>
    </citation>
    <scope>IDENTIFICATION</scope>
</reference>
<feature type="compositionally biased region" description="Basic and acidic residues" evidence="1">
    <location>
        <begin position="321"/>
        <end position="331"/>
    </location>
</feature>
<dbReference type="Proteomes" id="UP000694388">
    <property type="component" value="Unplaced"/>
</dbReference>
<dbReference type="AlphaFoldDB" id="A0A8C4NHF7"/>
<name>A0A8C4NHF7_EPTBU</name>
<feature type="region of interest" description="Disordered" evidence="1">
    <location>
        <begin position="260"/>
        <end position="342"/>
    </location>
</feature>
<reference evidence="3" key="2">
    <citation type="submission" date="2025-09" db="UniProtKB">
        <authorList>
            <consortium name="Ensembl"/>
        </authorList>
    </citation>
    <scope>IDENTIFICATION</scope>
</reference>
<keyword evidence="4" id="KW-1185">Reference proteome</keyword>
<keyword evidence="2" id="KW-0732">Signal</keyword>
<proteinExistence type="predicted"/>
<evidence type="ECO:0000313" key="4">
    <source>
        <dbReference type="Proteomes" id="UP000694388"/>
    </source>
</evidence>